<dbReference type="Proteomes" id="UP000255425">
    <property type="component" value="Unassembled WGS sequence"/>
</dbReference>
<sequence>MSVKKDKNRIIFSRTFDASIDSVFDAYTHKSLFEKWFHPQGTTTKVYEFNAVEGGRAFFAIKTSNMTSYTVSEYQNVKRPHHIEYLDYFATPQGEKDMSMSKMRIFLDFKEKQGRTTVTSTSVFSTQDAAQQALDMGVEQGMNSTLDQLELLLKR</sequence>
<evidence type="ECO:0000313" key="4">
    <source>
        <dbReference type="Proteomes" id="UP000255425"/>
    </source>
</evidence>
<dbReference type="InterPro" id="IPR013538">
    <property type="entry name" value="ASHA1/2-like_C"/>
</dbReference>
<dbReference type="GeneID" id="63934926"/>
<reference evidence="3 4" key="1">
    <citation type="submission" date="2018-06" db="EMBL/GenBank/DDBJ databases">
        <authorList>
            <consortium name="Pathogen Informatics"/>
            <person name="Doyle S."/>
        </authorList>
    </citation>
    <scope>NUCLEOTIDE SEQUENCE [LARGE SCALE GENOMIC DNA]</scope>
    <source>
        <strain evidence="3 4">NCTC11807</strain>
    </source>
</reference>
<keyword evidence="4" id="KW-1185">Reference proteome</keyword>
<dbReference type="EMBL" id="UHDZ01000001">
    <property type="protein sequence ID" value="SUM68798.1"/>
    <property type="molecule type" value="Genomic_DNA"/>
</dbReference>
<evidence type="ECO:0000256" key="1">
    <source>
        <dbReference type="ARBA" id="ARBA00006817"/>
    </source>
</evidence>
<dbReference type="RefSeq" id="WP_115312729.1">
    <property type="nucleotide sequence ID" value="NZ_CP066042.1"/>
</dbReference>
<evidence type="ECO:0000313" key="3">
    <source>
        <dbReference type="EMBL" id="SUM68798.1"/>
    </source>
</evidence>
<dbReference type="Gene3D" id="3.30.530.20">
    <property type="match status" value="1"/>
</dbReference>
<dbReference type="AlphaFoldDB" id="A0A380H2E7"/>
<accession>A0A380H2E7</accession>
<name>A0A380H2E7_9STAP</name>
<gene>
    <name evidence="3" type="ORF">NCTC11807_00640</name>
</gene>
<dbReference type="Pfam" id="PF08327">
    <property type="entry name" value="AHSA1"/>
    <property type="match status" value="1"/>
</dbReference>
<feature type="domain" description="Activator of Hsp90 ATPase homologue 1/2-like C-terminal" evidence="2">
    <location>
        <begin position="17"/>
        <end position="153"/>
    </location>
</feature>
<proteinExistence type="inferred from homology"/>
<dbReference type="InterPro" id="IPR023393">
    <property type="entry name" value="START-like_dom_sf"/>
</dbReference>
<protein>
    <submittedName>
        <fullName evidence="3">Activator of Hsp90 ATPase1-like protein</fullName>
    </submittedName>
</protein>
<organism evidence="3 4">
    <name type="scientific">Staphylococcus saccharolyticus</name>
    <dbReference type="NCBI Taxonomy" id="33028"/>
    <lineage>
        <taxon>Bacteria</taxon>
        <taxon>Bacillati</taxon>
        <taxon>Bacillota</taxon>
        <taxon>Bacilli</taxon>
        <taxon>Bacillales</taxon>
        <taxon>Staphylococcaceae</taxon>
        <taxon>Staphylococcus</taxon>
    </lineage>
</organism>
<dbReference type="CDD" id="cd07814">
    <property type="entry name" value="SRPBCC_CalC_Aha1-like"/>
    <property type="match status" value="1"/>
</dbReference>
<evidence type="ECO:0000259" key="2">
    <source>
        <dbReference type="Pfam" id="PF08327"/>
    </source>
</evidence>
<comment type="similarity">
    <text evidence="1">Belongs to the AHA1 family.</text>
</comment>
<dbReference type="SUPFAM" id="SSF55961">
    <property type="entry name" value="Bet v1-like"/>
    <property type="match status" value="1"/>
</dbReference>